<keyword evidence="4" id="KW-1185">Reference proteome</keyword>
<evidence type="ECO:0000313" key="4">
    <source>
        <dbReference type="Proteomes" id="UP001228690"/>
    </source>
</evidence>
<dbReference type="RefSeq" id="WP_326927050.1">
    <property type="nucleotide sequence ID" value="NZ_CP123443.1"/>
</dbReference>
<evidence type="ECO:0000259" key="2">
    <source>
        <dbReference type="Pfam" id="PF23357"/>
    </source>
</evidence>
<dbReference type="Pfam" id="PF23357">
    <property type="entry name" value="DUF7088"/>
    <property type="match status" value="1"/>
</dbReference>
<gene>
    <name evidence="3" type="ORF">P0082_10295</name>
</gene>
<feature type="domain" description="DUF7088" evidence="2">
    <location>
        <begin position="80"/>
        <end position="144"/>
    </location>
</feature>
<feature type="transmembrane region" description="Helical" evidence="1">
    <location>
        <begin position="516"/>
        <end position="539"/>
    </location>
</feature>
<feature type="transmembrane region" description="Helical" evidence="1">
    <location>
        <begin position="44"/>
        <end position="66"/>
    </location>
</feature>
<dbReference type="Proteomes" id="UP001228690">
    <property type="component" value="Chromosome"/>
</dbReference>
<keyword evidence="1" id="KW-0812">Transmembrane</keyword>
<reference evidence="3 4" key="1">
    <citation type="submission" date="2023-04" db="EMBL/GenBank/DDBJ databases">
        <title>Spirochaete genome identified in red abalone sample constitutes a novel genus.</title>
        <authorList>
            <person name="Sharma S.P."/>
            <person name="Purcell C.M."/>
            <person name="Hyde J.R."/>
            <person name="Severin A.J."/>
        </authorList>
    </citation>
    <scope>NUCLEOTIDE SEQUENCE [LARGE SCALE GENOMIC DNA]</scope>
    <source>
        <strain evidence="3 4">SP-2023</strain>
    </source>
</reference>
<dbReference type="InterPro" id="IPR055396">
    <property type="entry name" value="DUF7088"/>
</dbReference>
<evidence type="ECO:0000256" key="1">
    <source>
        <dbReference type="SAM" id="Phobius"/>
    </source>
</evidence>
<sequence>MAVDNFFAKFRQDLQWLKGSRHGSPQDEQKYAVKQKSRARRSGLVLYSGLLFWALLLVWTLLNLLVSRFPAELNMDVSDDRLYSLSEATENILSGLEQEVTIYALFSPGQRPTQPLDIYRYLELYASSGPYIRVEEVDPTLDPDRIRPFITGEKKGDEYQGRGDNKAPQRNSLIVFTRGAKPRFRVIRYSELYYVTERFGPKNAGIRAEQQISAAIAYVNGANVARLGLLRGHREQNPAVIRPNFEQFNIAAESIQLLPDTETSQGLEDLDVLLVYKPQLDLSEAEYRLLGGFLERGGALWLMLDFQTEHLPRFYQLARDYGMEIMEGLVLERDPKRIRAGGGYTTFISPISRPSGAGEPGGVHPIIRPLQDNEIADLLWVQSMAVRESLPHSRSLRFYSLAESSPSSLLRTSRDPTGTVQSEDDIGGPLTLMGMTVWQDEQGRRSGPAVLVSFDVPGPRSVFSTPGNLQLFYSALSWLGQPQQGADGAEAGQGNGLIFPSKSLLMLPMRLSQAQAIWWAAIFVVLIPLLVLLAGFVFLRRRKHL</sequence>
<keyword evidence="1" id="KW-0472">Membrane</keyword>
<name>A0ABY8MI32_9SPIO</name>
<accession>A0ABY8MI32</accession>
<evidence type="ECO:0000313" key="3">
    <source>
        <dbReference type="EMBL" id="WGK68863.1"/>
    </source>
</evidence>
<protein>
    <submittedName>
        <fullName evidence="3">GldG family protein</fullName>
    </submittedName>
</protein>
<proteinExistence type="predicted"/>
<keyword evidence="1" id="KW-1133">Transmembrane helix</keyword>
<dbReference type="EMBL" id="CP123443">
    <property type="protein sequence ID" value="WGK68863.1"/>
    <property type="molecule type" value="Genomic_DNA"/>
</dbReference>
<organism evidence="3 4">
    <name type="scientific">Candidatus Haliotispira prima</name>
    <dbReference type="NCBI Taxonomy" id="3034016"/>
    <lineage>
        <taxon>Bacteria</taxon>
        <taxon>Pseudomonadati</taxon>
        <taxon>Spirochaetota</taxon>
        <taxon>Spirochaetia</taxon>
        <taxon>Spirochaetales</taxon>
        <taxon>Spirochaetaceae</taxon>
        <taxon>Candidatus Haliotispira</taxon>
    </lineage>
</organism>